<feature type="binding site" evidence="4">
    <location>
        <begin position="269"/>
        <end position="276"/>
    </location>
    <ligand>
        <name>FAD</name>
        <dbReference type="ChEBI" id="CHEBI:57692"/>
    </ligand>
</feature>
<feature type="binding site" evidence="4">
    <location>
        <position position="266"/>
    </location>
    <ligand>
        <name>FAD</name>
        <dbReference type="ChEBI" id="CHEBI:57692"/>
    </ligand>
</feature>
<gene>
    <name evidence="8" type="primary">phrB</name>
    <name evidence="8" type="ORF">HSR6_1135</name>
</gene>
<dbReference type="EMBL" id="CP016804">
    <property type="protein sequence ID" value="APE95584.1"/>
    <property type="molecule type" value="Genomic_DNA"/>
</dbReference>
<dbReference type="OrthoDB" id="11721at2157"/>
<name>A0A1J1ACU8_9EURY</name>
<dbReference type="InterPro" id="IPR006050">
    <property type="entry name" value="DNA_photolyase_N"/>
</dbReference>
<feature type="domain" description="Photolyase/cryptochrome alpha/beta" evidence="7">
    <location>
        <begin position="5"/>
        <end position="128"/>
    </location>
</feature>
<comment type="cofactor">
    <cofactor evidence="4">
        <name>FAD</name>
        <dbReference type="ChEBI" id="CHEBI:57692"/>
    </cofactor>
    <text evidence="4">Binds 1 FAD per subunit.</text>
</comment>
<evidence type="ECO:0000256" key="3">
    <source>
        <dbReference type="ARBA" id="ARBA00022991"/>
    </source>
</evidence>
<evidence type="ECO:0000256" key="1">
    <source>
        <dbReference type="ARBA" id="ARBA00022630"/>
    </source>
</evidence>
<reference evidence="9" key="1">
    <citation type="submission" date="2016-08" db="EMBL/GenBank/DDBJ databases">
        <title>Discovery of first anaerobic lithoheterotrophic haloarchae widely represented in hypersaline habitats.</title>
        <authorList>
            <person name="Sorokin D.Y."/>
            <person name="Kublanov I.V."/>
            <person name="Roman P."/>
            <person name="Sinninghe Damste J.S."/>
            <person name="Golyshin P.N."/>
            <person name="Rojo D."/>
            <person name="Ciordia S."/>
            <person name="Mena Md.C."/>
            <person name="Ferrer M."/>
            <person name="Smedile F."/>
            <person name="Messina E."/>
            <person name="La Cono V."/>
            <person name="Yakimov M.M."/>
        </authorList>
    </citation>
    <scope>NUCLEOTIDE SEQUENCE [LARGE SCALE GENOMIC DNA]</scope>
    <source>
        <strain evidence="9">HSR6</strain>
    </source>
</reference>
<evidence type="ECO:0000259" key="7">
    <source>
        <dbReference type="PROSITE" id="PS51645"/>
    </source>
</evidence>
<accession>A0A1J1ACU8</accession>
<dbReference type="InterPro" id="IPR005101">
    <property type="entry name" value="Cryptochr/Photolyase_FAD-bd"/>
</dbReference>
<dbReference type="Proteomes" id="UP000186165">
    <property type="component" value="Chromosome"/>
</dbReference>
<dbReference type="EC" id="4.1.99.3" evidence="8"/>
<evidence type="ECO:0000256" key="4">
    <source>
        <dbReference type="PIRSR" id="PIRSR602081-1"/>
    </source>
</evidence>
<dbReference type="GO" id="GO:0006950">
    <property type="term" value="P:response to stress"/>
    <property type="evidence" value="ECO:0007669"/>
    <property type="project" value="UniProtKB-ARBA"/>
</dbReference>
<keyword evidence="2 4" id="KW-0274">FAD</keyword>
<dbReference type="PRINTS" id="PR00147">
    <property type="entry name" value="DNAPHOTLYASE"/>
</dbReference>
<dbReference type="Gene3D" id="3.40.50.620">
    <property type="entry name" value="HUPs"/>
    <property type="match status" value="1"/>
</dbReference>
<proteinExistence type="inferred from homology"/>
<evidence type="ECO:0000313" key="9">
    <source>
        <dbReference type="Proteomes" id="UP000186165"/>
    </source>
</evidence>
<feature type="site" description="Electron transfer via tryptophanyl radical" evidence="5">
    <location>
        <position position="300"/>
    </location>
</feature>
<sequence length="466" mass="52619">MTDSGPTLFWHRRDLRTVDNRGLDAASEHGQVIPVAVVDPAVKAYAGSARSGFYYASLASLQQTYRALGTDLEIRQGDPRTVLPELAAETDAERLVWNRDYSKLAKTRDEAVRGRLPEAVSALEISDMTLHEPGSILTSAGDHYSVFSYYYKKWIDRAAPAPAPQPSPDVFVNRQAPDIGEIQASPADNLPLPAGRQAARDRMTAFLDGPIYDYADTRDRPAAAGTSRLSQDLAFGLLGIRELRSAVDEADTAAPTETAMDSVEEYRRQLAWRDFYIQVLDAHPETVSENFKDFEHPIEWRADPEAFRAWTQGKTGYPIVDAGMRQLQAESFMHNRLRMIVASFLTKDLQLDWREGYAWFREQLLDHETANDVGGWQWAASTGTDAQPYFRIFNPMTQGKRHDPDAEYIKTYIPELQGVAPEAIHSWPDLDQDRREELAPDYPDPIVDHAERREETIEMFERARGG</sequence>
<dbReference type="InterPro" id="IPR036155">
    <property type="entry name" value="Crypto/Photolyase_N_sf"/>
</dbReference>
<dbReference type="AlphaFoldDB" id="A0A1J1ACU8"/>
<feature type="site" description="Electron transfer via tryptophanyl radical" evidence="5">
    <location>
        <position position="353"/>
    </location>
</feature>
<dbReference type="InterPro" id="IPR036134">
    <property type="entry name" value="Crypto/Photolyase_FAD-like_sf"/>
</dbReference>
<keyword evidence="1 4" id="KW-0285">Flavoprotein</keyword>
<dbReference type="Gene3D" id="1.25.40.80">
    <property type="match status" value="1"/>
</dbReference>
<keyword evidence="9" id="KW-1185">Reference proteome</keyword>
<dbReference type="GO" id="GO:0003677">
    <property type="term" value="F:DNA binding"/>
    <property type="evidence" value="ECO:0007669"/>
    <property type="project" value="TreeGrafter"/>
</dbReference>
<dbReference type="InterPro" id="IPR018394">
    <property type="entry name" value="DNA_photolyase_1_CS_C"/>
</dbReference>
<feature type="binding site" evidence="4">
    <location>
        <position position="214"/>
    </location>
    <ligand>
        <name>FAD</name>
        <dbReference type="ChEBI" id="CHEBI:57692"/>
    </ligand>
</feature>
<dbReference type="Pfam" id="PF00875">
    <property type="entry name" value="DNA_photolyase"/>
    <property type="match status" value="1"/>
</dbReference>
<dbReference type="GeneID" id="30417659"/>
<dbReference type="Gene3D" id="1.10.579.10">
    <property type="entry name" value="DNA Cyclobutane Dipyrimidine Photolyase, subunit A, domain 3"/>
    <property type="match status" value="1"/>
</dbReference>
<dbReference type="GO" id="GO:0071949">
    <property type="term" value="F:FAD binding"/>
    <property type="evidence" value="ECO:0007669"/>
    <property type="project" value="TreeGrafter"/>
</dbReference>
<dbReference type="PROSITE" id="PS00394">
    <property type="entry name" value="DNA_PHOTOLYASES_1_1"/>
    <property type="match status" value="1"/>
</dbReference>
<dbReference type="KEGG" id="hhsr:HSR6_1135"/>
<keyword evidence="3 6" id="KW-0157">Chromophore</keyword>
<evidence type="ECO:0000256" key="5">
    <source>
        <dbReference type="PIRSR" id="PIRSR602081-2"/>
    </source>
</evidence>
<evidence type="ECO:0000256" key="2">
    <source>
        <dbReference type="ARBA" id="ARBA00022827"/>
    </source>
</evidence>
<dbReference type="GO" id="GO:0003904">
    <property type="term" value="F:deoxyribodipyrimidine photo-lyase activity"/>
    <property type="evidence" value="ECO:0007669"/>
    <property type="project" value="UniProtKB-EC"/>
</dbReference>
<dbReference type="GO" id="GO:0006139">
    <property type="term" value="P:nucleobase-containing compound metabolic process"/>
    <property type="evidence" value="ECO:0007669"/>
    <property type="project" value="UniProtKB-ARBA"/>
</dbReference>
<dbReference type="Pfam" id="PF03441">
    <property type="entry name" value="FAD_binding_7"/>
    <property type="match status" value="1"/>
</dbReference>
<dbReference type="PROSITE" id="PS00691">
    <property type="entry name" value="DNA_PHOTOLYASES_1_2"/>
    <property type="match status" value="1"/>
</dbReference>
<dbReference type="PANTHER" id="PTHR11455:SF9">
    <property type="entry name" value="CRYPTOCHROME CIRCADIAN CLOCK 5 ISOFORM X1"/>
    <property type="match status" value="1"/>
</dbReference>
<keyword evidence="8" id="KW-0456">Lyase</keyword>
<dbReference type="SUPFAM" id="SSF48173">
    <property type="entry name" value="Cryptochrome/photolyase FAD-binding domain"/>
    <property type="match status" value="1"/>
</dbReference>
<dbReference type="InterPro" id="IPR014729">
    <property type="entry name" value="Rossmann-like_a/b/a_fold"/>
</dbReference>
<feature type="binding site" evidence="4">
    <location>
        <begin position="226"/>
        <end position="230"/>
    </location>
    <ligand>
        <name>FAD</name>
        <dbReference type="ChEBI" id="CHEBI:57692"/>
    </ligand>
</feature>
<dbReference type="PANTHER" id="PTHR11455">
    <property type="entry name" value="CRYPTOCHROME"/>
    <property type="match status" value="1"/>
</dbReference>
<comment type="similarity">
    <text evidence="6">Belongs to the DNA photolyase family.</text>
</comment>
<protein>
    <submittedName>
        <fullName evidence="8">Deoxyribodipyrimidine photo-lyase</fullName>
        <ecNumber evidence="8">4.1.99.3</ecNumber>
    </submittedName>
</protein>
<organism evidence="8 9">
    <name type="scientific">Halodesulfurarchaeum formicicum</name>
    <dbReference type="NCBI Taxonomy" id="1873524"/>
    <lineage>
        <taxon>Archaea</taxon>
        <taxon>Methanobacteriati</taxon>
        <taxon>Methanobacteriota</taxon>
        <taxon>Stenosarchaea group</taxon>
        <taxon>Halobacteria</taxon>
        <taxon>Halobacteriales</taxon>
        <taxon>Halobacteriaceae</taxon>
        <taxon>Halodesulfurarchaeum</taxon>
    </lineage>
</organism>
<dbReference type="PROSITE" id="PS51645">
    <property type="entry name" value="PHR_CRY_ALPHA_BETA"/>
    <property type="match status" value="1"/>
</dbReference>
<dbReference type="InterPro" id="IPR002081">
    <property type="entry name" value="Cryptochrome/DNA_photolyase_1"/>
</dbReference>
<evidence type="ECO:0000313" key="8">
    <source>
        <dbReference type="EMBL" id="APE95584.1"/>
    </source>
</evidence>
<dbReference type="SUPFAM" id="SSF52425">
    <property type="entry name" value="Cryptochrome/photolyase, N-terminal domain"/>
    <property type="match status" value="1"/>
</dbReference>
<evidence type="ECO:0000256" key="6">
    <source>
        <dbReference type="RuleBase" id="RU004182"/>
    </source>
</evidence>
<dbReference type="RefSeq" id="WP_071933077.1">
    <property type="nucleotide sequence ID" value="NZ_CP016804.1"/>
</dbReference>
<feature type="site" description="Electron transfer via tryptophanyl radical" evidence="5">
    <location>
        <position position="376"/>
    </location>
</feature>